<dbReference type="Gene3D" id="1.25.40.10">
    <property type="entry name" value="Tetratricopeptide repeat domain"/>
    <property type="match status" value="1"/>
</dbReference>
<evidence type="ECO:0000256" key="1">
    <source>
        <dbReference type="SAM" id="MobiDB-lite"/>
    </source>
</evidence>
<dbReference type="SUPFAM" id="SSF81901">
    <property type="entry name" value="HCP-like"/>
    <property type="match status" value="1"/>
</dbReference>
<feature type="region of interest" description="Disordered" evidence="1">
    <location>
        <begin position="108"/>
        <end position="139"/>
    </location>
</feature>
<organism evidence="3 4">
    <name type="scientific">Desulfomicrobium apsheronum</name>
    <dbReference type="NCBI Taxonomy" id="52560"/>
    <lineage>
        <taxon>Bacteria</taxon>
        <taxon>Pseudomonadati</taxon>
        <taxon>Thermodesulfobacteriota</taxon>
        <taxon>Desulfovibrionia</taxon>
        <taxon>Desulfovibrionales</taxon>
        <taxon>Desulfomicrobiaceae</taxon>
        <taxon>Desulfomicrobium</taxon>
    </lineage>
</organism>
<dbReference type="InterPro" id="IPR006597">
    <property type="entry name" value="Sel1-like"/>
</dbReference>
<keyword evidence="4" id="KW-1185">Reference proteome</keyword>
<reference evidence="4" key="1">
    <citation type="submission" date="2016-10" db="EMBL/GenBank/DDBJ databases">
        <authorList>
            <person name="Varghese N."/>
            <person name="Submissions S."/>
        </authorList>
    </citation>
    <scope>NUCLEOTIDE SEQUENCE [LARGE SCALE GENOMIC DNA]</scope>
    <source>
        <strain evidence="4">DSM 5918</strain>
    </source>
</reference>
<feature type="signal peptide" evidence="2">
    <location>
        <begin position="1"/>
        <end position="18"/>
    </location>
</feature>
<keyword evidence="2" id="KW-0732">Signal</keyword>
<protein>
    <recommendedName>
        <fullName evidence="5">Sel1 repeat family protein</fullName>
    </recommendedName>
</protein>
<dbReference type="Proteomes" id="UP000198635">
    <property type="component" value="Unassembled WGS sequence"/>
</dbReference>
<evidence type="ECO:0000313" key="4">
    <source>
        <dbReference type="Proteomes" id="UP000198635"/>
    </source>
</evidence>
<feature type="compositionally biased region" description="Polar residues" evidence="1">
    <location>
        <begin position="120"/>
        <end position="133"/>
    </location>
</feature>
<gene>
    <name evidence="3" type="ORF">SAMN04488082_104128</name>
</gene>
<proteinExistence type="predicted"/>
<dbReference type="Pfam" id="PF08238">
    <property type="entry name" value="Sel1"/>
    <property type="match status" value="2"/>
</dbReference>
<feature type="chain" id="PRO_5011504469" description="Sel1 repeat family protein" evidence="2">
    <location>
        <begin position="19"/>
        <end position="236"/>
    </location>
</feature>
<evidence type="ECO:0008006" key="5">
    <source>
        <dbReference type="Google" id="ProtNLM"/>
    </source>
</evidence>
<dbReference type="EMBL" id="FORX01000004">
    <property type="protein sequence ID" value="SFJ56933.1"/>
    <property type="molecule type" value="Genomic_DNA"/>
</dbReference>
<evidence type="ECO:0000313" key="3">
    <source>
        <dbReference type="EMBL" id="SFJ56933.1"/>
    </source>
</evidence>
<sequence>MRIWLCLVILLFSCPLHASEPAVDTLPPELIRLRDEGQLTVRALWAWKLVPESTAGVAMEFRALGLDLISADRAQLASWLGQADEGQLDLGEAQRDVLGQLISRMDEGLPSGEQPALETSVAQEPSVVETNTAGKGEGKDLGEMISDLGAQADGGDPKAKVSLAIALRAGIGGSPDPVRSVALLEGAAAAGDADAMALLADEYETGLWVPQDAEKAGQLRRNAAQAGSQLAQWGLE</sequence>
<name>A0A1I3SDL9_9BACT</name>
<dbReference type="AlphaFoldDB" id="A0A1I3SDL9"/>
<dbReference type="InterPro" id="IPR011990">
    <property type="entry name" value="TPR-like_helical_dom_sf"/>
</dbReference>
<dbReference type="SMART" id="SM00671">
    <property type="entry name" value="SEL1"/>
    <property type="match status" value="2"/>
</dbReference>
<accession>A0A1I3SDL9</accession>
<evidence type="ECO:0000256" key="2">
    <source>
        <dbReference type="SAM" id="SignalP"/>
    </source>
</evidence>
<dbReference type="STRING" id="52560.SAMN04488082_104128"/>